<dbReference type="Pfam" id="PF06985">
    <property type="entry name" value="HET"/>
    <property type="match status" value="1"/>
</dbReference>
<dbReference type="InterPro" id="IPR010730">
    <property type="entry name" value="HET"/>
</dbReference>
<feature type="domain" description="Heterokaryon incompatibility" evidence="1">
    <location>
        <begin position="9"/>
        <end position="95"/>
    </location>
</feature>
<evidence type="ECO:0000313" key="3">
    <source>
        <dbReference type="Proteomes" id="UP001152024"/>
    </source>
</evidence>
<evidence type="ECO:0000313" key="2">
    <source>
        <dbReference type="EMBL" id="KAJ4108698.1"/>
    </source>
</evidence>
<organism evidence="2 3">
    <name type="scientific">Fusarium equiseti</name>
    <name type="common">Fusarium scirpi</name>
    <dbReference type="NCBI Taxonomy" id="61235"/>
    <lineage>
        <taxon>Eukaryota</taxon>
        <taxon>Fungi</taxon>
        <taxon>Dikarya</taxon>
        <taxon>Ascomycota</taxon>
        <taxon>Pezizomycotina</taxon>
        <taxon>Sordariomycetes</taxon>
        <taxon>Hypocreomycetidae</taxon>
        <taxon>Hypocreales</taxon>
        <taxon>Nectriaceae</taxon>
        <taxon>Fusarium</taxon>
        <taxon>Fusarium incarnatum-equiseti species complex</taxon>
    </lineage>
</organism>
<dbReference type="EMBL" id="JAOQBH010000038">
    <property type="protein sequence ID" value="KAJ4108698.1"/>
    <property type="molecule type" value="Genomic_DNA"/>
</dbReference>
<accession>A0ABQ8QV38</accession>
<reference evidence="2" key="1">
    <citation type="submission" date="2022-09" db="EMBL/GenBank/DDBJ databases">
        <title>Fusarium specimens isolated from Avocado Roots.</title>
        <authorList>
            <person name="Stajich J."/>
            <person name="Roper C."/>
            <person name="Heimlech-Rivalta G."/>
        </authorList>
    </citation>
    <scope>NUCLEOTIDE SEQUENCE</scope>
    <source>
        <strain evidence="2">CF00095</strain>
    </source>
</reference>
<name>A0ABQ8QV38_FUSEQ</name>
<protein>
    <recommendedName>
        <fullName evidence="1">Heterokaryon incompatibility domain-containing protein</fullName>
    </recommendedName>
</protein>
<gene>
    <name evidence="2" type="ORF">NW768_012175</name>
</gene>
<evidence type="ECO:0000259" key="1">
    <source>
        <dbReference type="Pfam" id="PF06985"/>
    </source>
</evidence>
<comment type="caution">
    <text evidence="2">The sequence shown here is derived from an EMBL/GenBank/DDBJ whole genome shotgun (WGS) entry which is preliminary data.</text>
</comment>
<dbReference type="PANTHER" id="PTHR33112:SF1">
    <property type="entry name" value="HETEROKARYON INCOMPATIBILITY DOMAIN-CONTAINING PROTEIN"/>
    <property type="match status" value="1"/>
</dbReference>
<proteinExistence type="predicted"/>
<keyword evidence="3" id="KW-1185">Reference proteome</keyword>
<dbReference type="Proteomes" id="UP001152024">
    <property type="component" value="Unassembled WGS sequence"/>
</dbReference>
<sequence length="444" mass="51377">MAEADCLQCIPQKDKDPKKQELLGMMGDIYSQAKFTIVAAAGLDCNHGLVGVTRPRKPELRYTNVPGAKLTYLGTPPAEKIRSILWASRGWTYQEGFLSHRRIFFTDEQVMFQCNAMICLESFEGPMSDLHQPNKPKGRRNHFLVDIEPVNLAYKDIGKHLEEFSNRNLTKDSDTLKAFLGILDFFRTDNECFHFYGNPISIRKEKVHYINAWYHTKPGVRIAEFPSWSWAGWKGGVKMTSRDHPEYDLRMFRTRKRAEHPAEHPAGHPMSLDEYKEACSTNHPQNMEPVIELTGMMAKMSFEVIKWNSKAVGPDEGDNKILMQDGAWAMLPFTDNDTYHSFLYLDNEALTGICQFKLPVMVLESGKEKTDQSIVILVLREIGVYRFERVGMIILWRKENEDKAKLTMCRDKSGKWKRVQPESIPKLQKFTWWKELSDQRITLQ</sequence>
<dbReference type="PANTHER" id="PTHR33112">
    <property type="entry name" value="DOMAIN PROTEIN, PUTATIVE-RELATED"/>
    <property type="match status" value="1"/>
</dbReference>